<dbReference type="InterPro" id="IPR017850">
    <property type="entry name" value="Alkaline_phosphatase_core_sf"/>
</dbReference>
<dbReference type="STRING" id="29170.A0A368G9T4"/>
<keyword evidence="4" id="KW-0337">GPI-anchor biosynthesis</keyword>
<keyword evidence="8 11" id="KW-1133">Transmembrane helix</keyword>
<comment type="pathway">
    <text evidence="2">Glycolipid biosynthesis; glycosylphosphatidylinositol-anchor biosynthesis.</text>
</comment>
<evidence type="ECO:0000256" key="3">
    <source>
        <dbReference type="ARBA" id="ARBA00005315"/>
    </source>
</evidence>
<dbReference type="InterPro" id="IPR037674">
    <property type="entry name" value="PIG-G_N"/>
</dbReference>
<reference evidence="13 14" key="1">
    <citation type="submission" date="2014-10" db="EMBL/GenBank/DDBJ databases">
        <title>Draft genome of the hookworm Ancylostoma caninum.</title>
        <authorList>
            <person name="Mitreva M."/>
        </authorList>
    </citation>
    <scope>NUCLEOTIDE SEQUENCE [LARGE SCALE GENOMIC DNA]</scope>
    <source>
        <strain evidence="13 14">Baltimore</strain>
    </source>
</reference>
<sequence length="683" mass="77070">MVIDAWRLSFLVDPDSPMAFLRGSIASGRGVAFATTVQTPTVTMPRIKALTSGMIPSFISLVTNFFATANTDDNWVTSAASMGKKIMFFGDDTWLRLFPDAFTISEGVTSFFVNDFTEVDNNVTRHLDSKLNDDDWDVLILHYLGLDHIGHSLGGISPELNRKLREMDSIAERIFKTMSRRLDLLWVRCFYFYKVNDHVHIVFYSVKKICFCQARAPVLLVVMADHGMTSSGSHGGGSEAESRVPMAFLHSRAMIKRGGNLHGMFSVFNNDNGELPAAQQVDLAGTMPYFLSTEIPSESIGLSLIPRLAEHWKLADSTIFSAAVQSAIHFSRFMEAYVQSSQAAKISRQAQQEIIKSQEQVLGWPIYVGLLLIVLGFMVLTGLSCDASRPKPPELVFHDHVIYFVFGLYHISSYSTSLIEEEHDIWYYIASTVILLYLLKDVRSHKIISSQSLYYDTRCRAGVVLLTLHRLGMSFTAHSRRRWSMRPDLLPQPLVPECRLYLPLVDYSVADLSPSLLFKWCPFLTTTVCICYFLRRIQPQAMPQWQRAVPYFLSILICWRVMLGVEHRWLVYLILAGVIATLRISFPLGAMLYLCYLVRPENIPPLVISFEMGRIMNQVTSSPNLYAILCQTVFFYQGQSSNISSIDIAVGYRGLSSYMAVFVGFQILVNFYAAPFALTLGLV</sequence>
<dbReference type="InterPro" id="IPR002591">
    <property type="entry name" value="Phosphodiest/P_Trfase"/>
</dbReference>
<evidence type="ECO:0000256" key="2">
    <source>
        <dbReference type="ARBA" id="ARBA00004687"/>
    </source>
</evidence>
<dbReference type="OrthoDB" id="272139at2759"/>
<keyword evidence="9 11" id="KW-0472">Membrane</keyword>
<accession>A0A368G9T4</accession>
<dbReference type="PANTHER" id="PTHR23072">
    <property type="entry name" value="PHOSPHATIDYLINOSITOL GLYCAN-RELATED"/>
    <property type="match status" value="1"/>
</dbReference>
<protein>
    <recommendedName>
        <fullName evidence="12">GPI ethanolamine phosphate transferase 2 C-terminal domain-containing protein</fullName>
    </recommendedName>
</protein>
<feature type="transmembrane region" description="Helical" evidence="11">
    <location>
        <begin position="361"/>
        <end position="380"/>
    </location>
</feature>
<dbReference type="InterPro" id="IPR045687">
    <property type="entry name" value="PIGG/GPI7_C"/>
</dbReference>
<evidence type="ECO:0000256" key="7">
    <source>
        <dbReference type="ARBA" id="ARBA00022824"/>
    </source>
</evidence>
<dbReference type="AlphaFoldDB" id="A0A368G9T4"/>
<keyword evidence="6 11" id="KW-0812">Transmembrane</keyword>
<comment type="subcellular location">
    <subcellularLocation>
        <location evidence="1">Endoplasmic reticulum membrane</location>
        <topology evidence="1">Multi-pass membrane protein</topology>
    </subcellularLocation>
</comment>
<dbReference type="CDD" id="cd16024">
    <property type="entry name" value="GPI_EPT_2"/>
    <property type="match status" value="1"/>
</dbReference>
<dbReference type="Pfam" id="PF19316">
    <property type="entry name" value="PIGO_PIGG"/>
    <property type="match status" value="1"/>
</dbReference>
<evidence type="ECO:0000259" key="12">
    <source>
        <dbReference type="Pfam" id="PF19316"/>
    </source>
</evidence>
<evidence type="ECO:0000256" key="5">
    <source>
        <dbReference type="ARBA" id="ARBA00022679"/>
    </source>
</evidence>
<feature type="domain" description="GPI ethanolamine phosphate transferase 2 C-terminal" evidence="12">
    <location>
        <begin position="591"/>
        <end position="675"/>
    </location>
</feature>
<evidence type="ECO:0000256" key="11">
    <source>
        <dbReference type="SAM" id="Phobius"/>
    </source>
</evidence>
<dbReference type="PANTHER" id="PTHR23072:SF0">
    <property type="entry name" value="GPI ETHANOLAMINE PHOSPHATE TRANSFERASE 2"/>
    <property type="match status" value="1"/>
</dbReference>
<dbReference type="InterPro" id="IPR039527">
    <property type="entry name" value="PIGG/GPI7"/>
</dbReference>
<comment type="similarity">
    <text evidence="3">Belongs to the PIGG/PIGN/PIGO family. PIGG subfamily.</text>
</comment>
<organism evidence="13 14">
    <name type="scientific">Ancylostoma caninum</name>
    <name type="common">Dog hookworm</name>
    <dbReference type="NCBI Taxonomy" id="29170"/>
    <lineage>
        <taxon>Eukaryota</taxon>
        <taxon>Metazoa</taxon>
        <taxon>Ecdysozoa</taxon>
        <taxon>Nematoda</taxon>
        <taxon>Chromadorea</taxon>
        <taxon>Rhabditida</taxon>
        <taxon>Rhabditina</taxon>
        <taxon>Rhabditomorpha</taxon>
        <taxon>Strongyloidea</taxon>
        <taxon>Ancylostomatidae</taxon>
        <taxon>Ancylostomatinae</taxon>
        <taxon>Ancylostoma</taxon>
    </lineage>
</organism>
<dbReference type="SUPFAM" id="SSF53649">
    <property type="entry name" value="Alkaline phosphatase-like"/>
    <property type="match status" value="1"/>
</dbReference>
<evidence type="ECO:0000256" key="10">
    <source>
        <dbReference type="ARBA" id="ARBA00023180"/>
    </source>
</evidence>
<comment type="caution">
    <text evidence="13">The sequence shown here is derived from an EMBL/GenBank/DDBJ whole genome shotgun (WGS) entry which is preliminary data.</text>
</comment>
<dbReference type="EMBL" id="JOJR01000248">
    <property type="protein sequence ID" value="RCN41156.1"/>
    <property type="molecule type" value="Genomic_DNA"/>
</dbReference>
<feature type="transmembrane region" description="Helical" evidence="11">
    <location>
        <begin position="569"/>
        <end position="598"/>
    </location>
</feature>
<proteinExistence type="inferred from homology"/>
<gene>
    <name evidence="13" type="ORF">ANCCAN_12891</name>
</gene>
<evidence type="ECO:0000256" key="1">
    <source>
        <dbReference type="ARBA" id="ARBA00004477"/>
    </source>
</evidence>
<keyword evidence="7" id="KW-0256">Endoplasmic reticulum</keyword>
<dbReference type="Gene3D" id="3.40.720.10">
    <property type="entry name" value="Alkaline Phosphatase, subunit A"/>
    <property type="match status" value="1"/>
</dbReference>
<evidence type="ECO:0000256" key="6">
    <source>
        <dbReference type="ARBA" id="ARBA00022692"/>
    </source>
</evidence>
<name>A0A368G9T4_ANCCA</name>
<dbReference type="UniPathway" id="UPA00196"/>
<evidence type="ECO:0000256" key="9">
    <source>
        <dbReference type="ARBA" id="ARBA00023136"/>
    </source>
</evidence>
<dbReference type="Pfam" id="PF01663">
    <property type="entry name" value="Phosphodiest"/>
    <property type="match status" value="1"/>
</dbReference>
<keyword evidence="5" id="KW-0808">Transferase</keyword>
<dbReference type="Proteomes" id="UP000252519">
    <property type="component" value="Unassembled WGS sequence"/>
</dbReference>
<dbReference type="GO" id="GO:0051267">
    <property type="term" value="F:CP2 mannose-ethanolamine phosphotransferase activity"/>
    <property type="evidence" value="ECO:0007669"/>
    <property type="project" value="TreeGrafter"/>
</dbReference>
<evidence type="ECO:0000256" key="8">
    <source>
        <dbReference type="ARBA" id="ARBA00022989"/>
    </source>
</evidence>
<dbReference type="GO" id="GO:0005789">
    <property type="term" value="C:endoplasmic reticulum membrane"/>
    <property type="evidence" value="ECO:0007669"/>
    <property type="project" value="UniProtKB-SubCell"/>
</dbReference>
<evidence type="ECO:0000313" key="13">
    <source>
        <dbReference type="EMBL" id="RCN41156.1"/>
    </source>
</evidence>
<keyword evidence="10" id="KW-0325">Glycoprotein</keyword>
<evidence type="ECO:0000313" key="14">
    <source>
        <dbReference type="Proteomes" id="UP000252519"/>
    </source>
</evidence>
<feature type="transmembrane region" description="Helical" evidence="11">
    <location>
        <begin position="658"/>
        <end position="682"/>
    </location>
</feature>
<dbReference type="GO" id="GO:0006506">
    <property type="term" value="P:GPI anchor biosynthetic process"/>
    <property type="evidence" value="ECO:0007669"/>
    <property type="project" value="UniProtKB-UniPathway"/>
</dbReference>
<evidence type="ECO:0000256" key="4">
    <source>
        <dbReference type="ARBA" id="ARBA00022502"/>
    </source>
</evidence>
<keyword evidence="14" id="KW-1185">Reference proteome</keyword>